<feature type="transmembrane region" description="Helical" evidence="1">
    <location>
        <begin position="49"/>
        <end position="71"/>
    </location>
</feature>
<dbReference type="EMBL" id="MGKP01000010">
    <property type="protein sequence ID" value="OGN29039.1"/>
    <property type="molecule type" value="Genomic_DNA"/>
</dbReference>
<feature type="transmembrane region" description="Helical" evidence="1">
    <location>
        <begin position="21"/>
        <end position="43"/>
    </location>
</feature>
<dbReference type="STRING" id="1802701.A3A33_00065"/>
<gene>
    <name evidence="2" type="ORF">A3A33_00065</name>
</gene>
<keyword evidence="1" id="KW-0812">Transmembrane</keyword>
<dbReference type="PANTHER" id="PTHR36851:SF1">
    <property type="entry name" value="GLYCO_TRANS_2-LIKE DOMAIN-CONTAINING PROTEIN"/>
    <property type="match status" value="1"/>
</dbReference>
<proteinExistence type="predicted"/>
<keyword evidence="1" id="KW-1133">Transmembrane helix</keyword>
<accession>A0A1F8GX69</accession>
<organism evidence="2 3">
    <name type="scientific">Candidatus Yanofskybacteria bacterium RIFCSPLOWO2_01_FULL_49_25</name>
    <dbReference type="NCBI Taxonomy" id="1802701"/>
    <lineage>
        <taxon>Bacteria</taxon>
        <taxon>Candidatus Yanofskyibacteriota</taxon>
    </lineage>
</organism>
<feature type="transmembrane region" description="Helical" evidence="1">
    <location>
        <begin position="474"/>
        <end position="497"/>
    </location>
</feature>
<protein>
    <recommendedName>
        <fullName evidence="4">Glycosyltransferase 2-like domain-containing protein</fullName>
    </recommendedName>
</protein>
<comment type="caution">
    <text evidence="2">The sequence shown here is derived from an EMBL/GenBank/DDBJ whole genome shotgun (WGS) entry which is preliminary data.</text>
</comment>
<reference evidence="2 3" key="1">
    <citation type="journal article" date="2016" name="Nat. Commun.">
        <title>Thousands of microbial genomes shed light on interconnected biogeochemical processes in an aquifer system.</title>
        <authorList>
            <person name="Anantharaman K."/>
            <person name="Brown C.T."/>
            <person name="Hug L.A."/>
            <person name="Sharon I."/>
            <person name="Castelle C.J."/>
            <person name="Probst A.J."/>
            <person name="Thomas B.C."/>
            <person name="Singh A."/>
            <person name="Wilkins M.J."/>
            <person name="Karaoz U."/>
            <person name="Brodie E.L."/>
            <person name="Williams K.H."/>
            <person name="Hubbard S.S."/>
            <person name="Banfield J.F."/>
        </authorList>
    </citation>
    <scope>NUCLEOTIDE SEQUENCE [LARGE SCALE GENOMIC DNA]</scope>
</reference>
<dbReference type="InterPro" id="IPR029044">
    <property type="entry name" value="Nucleotide-diphossugar_trans"/>
</dbReference>
<keyword evidence="1" id="KW-0472">Membrane</keyword>
<feature type="transmembrane region" description="Helical" evidence="1">
    <location>
        <begin position="438"/>
        <end position="462"/>
    </location>
</feature>
<dbReference type="PANTHER" id="PTHR36851">
    <property type="entry name" value="UNNAMED PRODUCT"/>
    <property type="match status" value="1"/>
</dbReference>
<evidence type="ECO:0008006" key="4">
    <source>
        <dbReference type="Google" id="ProtNLM"/>
    </source>
</evidence>
<dbReference type="SUPFAM" id="SSF53448">
    <property type="entry name" value="Nucleotide-diphospho-sugar transferases"/>
    <property type="match status" value="1"/>
</dbReference>
<sequence length="523" mass="60864">MHDYLTIGKAGDLKNPRERALYRFFEMVPGLLSWTTLILIVVASFHWPIATVIFIIIFDTYWLVKSIYLTFHLRASFSRMRGFMKMDWLSEVEKLDATRYTLHDVRSWRDIYHLVILPTYQEPTELIVQSIESLAKSHYPMDRMIVVLAQEERAGREHNEGIASAVGAQFKNVFFRLAVVEHPDGIAGELAGKGANIAYAGKHVQREIIDQLAIPYQRIMASVFDIDTVVHAEYFSRLTYIYLTSDDPLHASYQPIPFFTNNIWEAPAFARVVSFSSTFWQTIQQERVENLITFSSHSMPFQAVVDIGFWQSNMVNEDSRVFWQCFLRYDGNYRVVPLYFPVYLDANVAPSFWRTMINIHKQHRRWGYGVENIPYFWFGFLKNKKIPRSKKYFYSLITLEGHWSWATNAIMLFLLGWLPLLVGGSAFNQTVVAFNLPFVTRMIMFGAMFGLVTSAILSMLILPPRPPQFGKFKYLWMILQWILFPVTTILFGCFPSLEAQTRLMLGKYLGFWVTPKHRVGKSK</sequence>
<evidence type="ECO:0000313" key="3">
    <source>
        <dbReference type="Proteomes" id="UP000179047"/>
    </source>
</evidence>
<feature type="transmembrane region" description="Helical" evidence="1">
    <location>
        <begin position="392"/>
        <end position="418"/>
    </location>
</feature>
<evidence type="ECO:0000256" key="1">
    <source>
        <dbReference type="SAM" id="Phobius"/>
    </source>
</evidence>
<name>A0A1F8GX69_9BACT</name>
<dbReference type="Gene3D" id="3.90.550.10">
    <property type="entry name" value="Spore Coat Polysaccharide Biosynthesis Protein SpsA, Chain A"/>
    <property type="match status" value="1"/>
</dbReference>
<dbReference type="Proteomes" id="UP000179047">
    <property type="component" value="Unassembled WGS sequence"/>
</dbReference>
<evidence type="ECO:0000313" key="2">
    <source>
        <dbReference type="EMBL" id="OGN29039.1"/>
    </source>
</evidence>
<dbReference type="AlphaFoldDB" id="A0A1F8GX69"/>